<evidence type="ECO:0000259" key="1">
    <source>
        <dbReference type="PROSITE" id="PS50878"/>
    </source>
</evidence>
<dbReference type="OrthoDB" id="515277at2759"/>
<feature type="domain" description="Reverse transcriptase" evidence="1">
    <location>
        <begin position="1"/>
        <end position="135"/>
    </location>
</feature>
<dbReference type="PANTHER" id="PTHR47027">
    <property type="entry name" value="REVERSE TRANSCRIPTASE DOMAIN-CONTAINING PROTEIN"/>
    <property type="match status" value="1"/>
</dbReference>
<dbReference type="PROSITE" id="PS50878">
    <property type="entry name" value="RT_POL"/>
    <property type="match status" value="1"/>
</dbReference>
<keyword evidence="3" id="KW-1185">Reference proteome</keyword>
<dbReference type="AlphaFoldDB" id="A0A1Y1I7D5"/>
<dbReference type="InterPro" id="IPR000477">
    <property type="entry name" value="RT_dom"/>
</dbReference>
<sequence>MLQSVRSMYTDVRCRVRGDGWISEESFQSNSGVKQGCPLSPLLFGLYTDGLEDSMRGRGDPTLMGVGVPLLAFADDVLLLSTDPEGLQRKLEVLERFSEKSGLSVNLQKTQAVVFGGQFGSQKRKHDFRYGGEQVEIVKSYRYLGVQFSCIGSFKEAVQHLVEAGRKANFAMERRCAELGLHKASTRVGLFDVLVRPILGYGAEVWGPGYGPEWGWNGDGDGPEKVGRAFLRGLLRVRKSTLSKAVLGEFGRFSLLLDRWAQVFKFVNRTASLPQDRLARLAFEESREMWAANKGGWTHMW</sequence>
<keyword evidence="2" id="KW-0808">Transferase</keyword>
<keyword evidence="2" id="KW-0548">Nucleotidyltransferase</keyword>
<proteinExistence type="predicted"/>
<evidence type="ECO:0000313" key="3">
    <source>
        <dbReference type="Proteomes" id="UP000054558"/>
    </source>
</evidence>
<organism evidence="2 3">
    <name type="scientific">Klebsormidium nitens</name>
    <name type="common">Green alga</name>
    <name type="synonym">Ulothrix nitens</name>
    <dbReference type="NCBI Taxonomy" id="105231"/>
    <lineage>
        <taxon>Eukaryota</taxon>
        <taxon>Viridiplantae</taxon>
        <taxon>Streptophyta</taxon>
        <taxon>Klebsormidiophyceae</taxon>
        <taxon>Klebsormidiales</taxon>
        <taxon>Klebsormidiaceae</taxon>
        <taxon>Klebsormidium</taxon>
    </lineage>
</organism>
<accession>A0A1Y1I7D5</accession>
<dbReference type="Proteomes" id="UP000054558">
    <property type="component" value="Unassembled WGS sequence"/>
</dbReference>
<dbReference type="OMA" id="ISSNERW"/>
<protein>
    <submittedName>
        <fullName evidence="2">Reverse transcriptase-like protein with RNA-directed DNA polymerase domain</fullName>
    </submittedName>
</protein>
<keyword evidence="2" id="KW-0695">RNA-directed DNA polymerase</keyword>
<dbReference type="PANTHER" id="PTHR47027:SF20">
    <property type="entry name" value="REVERSE TRANSCRIPTASE-LIKE PROTEIN WITH RNA-DIRECTED DNA POLYMERASE DOMAIN"/>
    <property type="match status" value="1"/>
</dbReference>
<gene>
    <name evidence="2" type="ORF">KFL_003160130</name>
</gene>
<dbReference type="CDD" id="cd01650">
    <property type="entry name" value="RT_nLTR_like"/>
    <property type="match status" value="1"/>
</dbReference>
<dbReference type="Pfam" id="PF00078">
    <property type="entry name" value="RVT_1"/>
    <property type="match status" value="1"/>
</dbReference>
<dbReference type="GO" id="GO:0003964">
    <property type="term" value="F:RNA-directed DNA polymerase activity"/>
    <property type="evidence" value="ECO:0007669"/>
    <property type="project" value="UniProtKB-KW"/>
</dbReference>
<dbReference type="PRINTS" id="PR01345">
    <property type="entry name" value="CERVTRCPTASE"/>
</dbReference>
<reference evidence="2 3" key="1">
    <citation type="journal article" date="2014" name="Nat. Commun.">
        <title>Klebsormidium flaccidum genome reveals primary factors for plant terrestrial adaptation.</title>
        <authorList>
            <person name="Hori K."/>
            <person name="Maruyama F."/>
            <person name="Fujisawa T."/>
            <person name="Togashi T."/>
            <person name="Yamamoto N."/>
            <person name="Seo M."/>
            <person name="Sato S."/>
            <person name="Yamada T."/>
            <person name="Mori H."/>
            <person name="Tajima N."/>
            <person name="Moriyama T."/>
            <person name="Ikeuchi M."/>
            <person name="Watanabe M."/>
            <person name="Wada H."/>
            <person name="Kobayashi K."/>
            <person name="Saito M."/>
            <person name="Masuda T."/>
            <person name="Sasaki-Sekimoto Y."/>
            <person name="Mashiguchi K."/>
            <person name="Awai K."/>
            <person name="Shimojima M."/>
            <person name="Masuda S."/>
            <person name="Iwai M."/>
            <person name="Nobusawa T."/>
            <person name="Narise T."/>
            <person name="Kondo S."/>
            <person name="Saito H."/>
            <person name="Sato R."/>
            <person name="Murakawa M."/>
            <person name="Ihara Y."/>
            <person name="Oshima-Yamada Y."/>
            <person name="Ohtaka K."/>
            <person name="Satoh M."/>
            <person name="Sonobe K."/>
            <person name="Ishii M."/>
            <person name="Ohtani R."/>
            <person name="Kanamori-Sato M."/>
            <person name="Honoki R."/>
            <person name="Miyazaki D."/>
            <person name="Mochizuki H."/>
            <person name="Umetsu J."/>
            <person name="Higashi K."/>
            <person name="Shibata D."/>
            <person name="Kamiya Y."/>
            <person name="Sato N."/>
            <person name="Nakamura Y."/>
            <person name="Tabata S."/>
            <person name="Ida S."/>
            <person name="Kurokawa K."/>
            <person name="Ohta H."/>
        </authorList>
    </citation>
    <scope>NUCLEOTIDE SEQUENCE [LARGE SCALE GENOMIC DNA]</scope>
    <source>
        <strain evidence="2 3">NIES-2285</strain>
    </source>
</reference>
<dbReference type="InterPro" id="IPR043502">
    <property type="entry name" value="DNA/RNA_pol_sf"/>
</dbReference>
<evidence type="ECO:0000313" key="2">
    <source>
        <dbReference type="EMBL" id="GAQ86860.1"/>
    </source>
</evidence>
<dbReference type="EMBL" id="DF237265">
    <property type="protein sequence ID" value="GAQ86860.1"/>
    <property type="molecule type" value="Genomic_DNA"/>
</dbReference>
<name>A0A1Y1I7D5_KLENI</name>
<dbReference type="SUPFAM" id="SSF56672">
    <property type="entry name" value="DNA/RNA polymerases"/>
    <property type="match status" value="1"/>
</dbReference>